<sequence length="285" mass="31707">MRRLADAREQVEVWRGVETNARETLELQHLAQAEGDKALAAAVTADLDKLTAQLDALELTLAFSGEYDRRNAILAIHAGAGGTDSQDWTGMLLRMYLRWAEKRDYRTAILDMTPGEEAGIKSVTVEVTGRNAYGYLRAERGVHRLVRLSPFDAAHARHTSFAPAEVLPEVESAAHPLRECARHLLRNAQHARDHARRDLLRVVHGSVRLPVLDEAVAGDHGERIADGREGHLLGAAVDDHGATLRPIPPERLARETLPRLHPLVVVELVVRPRLPVVEQRGFDRR</sequence>
<dbReference type="Gene3D" id="3.30.70.1660">
    <property type="match status" value="1"/>
</dbReference>
<evidence type="ECO:0000313" key="2">
    <source>
        <dbReference type="EMBL" id="KKL72148.1"/>
    </source>
</evidence>
<dbReference type="Gene3D" id="1.20.58.410">
    <property type="entry name" value="Release factor"/>
    <property type="match status" value="1"/>
</dbReference>
<dbReference type="AlphaFoldDB" id="A0A0F9EDI3"/>
<feature type="domain" description="Peptide chain release factor" evidence="1">
    <location>
        <begin position="29"/>
        <end position="139"/>
    </location>
</feature>
<gene>
    <name evidence="2" type="ORF">LCGC14_2087790</name>
</gene>
<dbReference type="PANTHER" id="PTHR43116:SF3">
    <property type="entry name" value="CLASS I PEPTIDE CHAIN RELEASE FACTOR"/>
    <property type="match status" value="1"/>
</dbReference>
<dbReference type="Pfam" id="PF03462">
    <property type="entry name" value="PCRF"/>
    <property type="match status" value="1"/>
</dbReference>
<protein>
    <recommendedName>
        <fullName evidence="1">Peptide chain release factor domain-containing protein</fullName>
    </recommendedName>
</protein>
<evidence type="ECO:0000259" key="1">
    <source>
        <dbReference type="SMART" id="SM00937"/>
    </source>
</evidence>
<dbReference type="PANTHER" id="PTHR43116">
    <property type="entry name" value="PEPTIDE CHAIN RELEASE FACTOR 2"/>
    <property type="match status" value="1"/>
</dbReference>
<dbReference type="EMBL" id="LAZR01025361">
    <property type="protein sequence ID" value="KKL72148.1"/>
    <property type="molecule type" value="Genomic_DNA"/>
</dbReference>
<dbReference type="InterPro" id="IPR005139">
    <property type="entry name" value="PCRF"/>
</dbReference>
<name>A0A0F9EDI3_9ZZZZ</name>
<dbReference type="SMART" id="SM00937">
    <property type="entry name" value="PCRF"/>
    <property type="match status" value="1"/>
</dbReference>
<proteinExistence type="predicted"/>
<dbReference type="InterPro" id="IPR045853">
    <property type="entry name" value="Pep_chain_release_fac_I_sf"/>
</dbReference>
<dbReference type="SUPFAM" id="SSF75620">
    <property type="entry name" value="Release factor"/>
    <property type="match status" value="1"/>
</dbReference>
<reference evidence="2" key="1">
    <citation type="journal article" date="2015" name="Nature">
        <title>Complex archaea that bridge the gap between prokaryotes and eukaryotes.</title>
        <authorList>
            <person name="Spang A."/>
            <person name="Saw J.H."/>
            <person name="Jorgensen S.L."/>
            <person name="Zaremba-Niedzwiedzka K."/>
            <person name="Martijn J."/>
            <person name="Lind A.E."/>
            <person name="van Eijk R."/>
            <person name="Schleper C."/>
            <person name="Guy L."/>
            <person name="Ettema T.J."/>
        </authorList>
    </citation>
    <scope>NUCLEOTIDE SEQUENCE</scope>
</reference>
<comment type="caution">
    <text evidence="2">The sequence shown here is derived from an EMBL/GenBank/DDBJ whole genome shotgun (WGS) entry which is preliminary data.</text>
</comment>
<dbReference type="GO" id="GO:0006415">
    <property type="term" value="P:translational termination"/>
    <property type="evidence" value="ECO:0007669"/>
    <property type="project" value="InterPro"/>
</dbReference>
<feature type="non-terminal residue" evidence="2">
    <location>
        <position position="285"/>
    </location>
</feature>
<organism evidence="2">
    <name type="scientific">marine sediment metagenome</name>
    <dbReference type="NCBI Taxonomy" id="412755"/>
    <lineage>
        <taxon>unclassified sequences</taxon>
        <taxon>metagenomes</taxon>
        <taxon>ecological metagenomes</taxon>
    </lineage>
</organism>
<accession>A0A0F9EDI3</accession>